<keyword evidence="2" id="KW-0012">Acyltransferase</keyword>
<dbReference type="Proteomes" id="UP000600565">
    <property type="component" value="Unassembled WGS sequence"/>
</dbReference>
<dbReference type="InterPro" id="IPR000182">
    <property type="entry name" value="GNAT_dom"/>
</dbReference>
<reference evidence="4 5" key="1">
    <citation type="submission" date="2020-08" db="EMBL/GenBank/DDBJ databases">
        <title>A Genomic Blueprint of the Chicken Gut Microbiome.</title>
        <authorList>
            <person name="Gilroy R."/>
            <person name="Ravi A."/>
            <person name="Getino M."/>
            <person name="Pursley I."/>
            <person name="Horton D.L."/>
            <person name="Alikhan N.-F."/>
            <person name="Baker D."/>
            <person name="Gharbi K."/>
            <person name="Hall N."/>
            <person name="Watson M."/>
            <person name="Adriaenssens E.M."/>
            <person name="Foster-Nyarko E."/>
            <person name="Jarju S."/>
            <person name="Secka A."/>
            <person name="Antonio M."/>
            <person name="Oren A."/>
            <person name="Chaudhuri R."/>
            <person name="La Ragione R.M."/>
            <person name="Hildebrand F."/>
            <person name="Pallen M.J."/>
        </authorList>
    </citation>
    <scope>NUCLEOTIDE SEQUENCE [LARGE SCALE GENOMIC DNA]</scope>
    <source>
        <strain evidence="4 5">Sa1YVA6</strain>
    </source>
</reference>
<protein>
    <submittedName>
        <fullName evidence="4">GNAT family N-acetyltransferase</fullName>
    </submittedName>
</protein>
<dbReference type="PANTHER" id="PTHR43877:SF2">
    <property type="entry name" value="AMINOALKYLPHOSPHONATE N-ACETYLTRANSFERASE-RELATED"/>
    <property type="match status" value="1"/>
</dbReference>
<dbReference type="Pfam" id="PF00583">
    <property type="entry name" value="Acetyltransf_1"/>
    <property type="match status" value="1"/>
</dbReference>
<dbReference type="PROSITE" id="PS51186">
    <property type="entry name" value="GNAT"/>
    <property type="match status" value="1"/>
</dbReference>
<dbReference type="EMBL" id="JACSPW010000015">
    <property type="protein sequence ID" value="MBD8034298.1"/>
    <property type="molecule type" value="Genomic_DNA"/>
</dbReference>
<organism evidence="4 5">
    <name type="scientific">Solibacillus merdavium</name>
    <dbReference type="NCBI Taxonomy" id="2762218"/>
    <lineage>
        <taxon>Bacteria</taxon>
        <taxon>Bacillati</taxon>
        <taxon>Bacillota</taxon>
        <taxon>Bacilli</taxon>
        <taxon>Bacillales</taxon>
        <taxon>Caryophanaceae</taxon>
        <taxon>Solibacillus</taxon>
    </lineage>
</organism>
<keyword evidence="5" id="KW-1185">Reference proteome</keyword>
<evidence type="ECO:0000256" key="2">
    <source>
        <dbReference type="ARBA" id="ARBA00023315"/>
    </source>
</evidence>
<accession>A0ABR8XQT2</accession>
<dbReference type="PANTHER" id="PTHR43877">
    <property type="entry name" value="AMINOALKYLPHOSPHONATE N-ACETYLTRANSFERASE-RELATED-RELATED"/>
    <property type="match status" value="1"/>
</dbReference>
<dbReference type="CDD" id="cd04301">
    <property type="entry name" value="NAT_SF"/>
    <property type="match status" value="1"/>
</dbReference>
<dbReference type="SUPFAM" id="SSF55729">
    <property type="entry name" value="Acyl-CoA N-acyltransferases (Nat)"/>
    <property type="match status" value="1"/>
</dbReference>
<dbReference type="RefSeq" id="WP_191704803.1">
    <property type="nucleotide sequence ID" value="NZ_JACSPW010000015.1"/>
</dbReference>
<sequence length="186" mass="20918">MTIIIRNAEIKDASAIAPLIYDAIGDIANNLTGQDDPTKILASLEQLVTETTNRHSYLNTYVAEKNSEILGIVVLYDGLLGHKLDRQLEEQLAGKGIHITLDVEAHMDEYYIDTICVSKEARGLGIGTRLLQFAEQKGKQLGYSKIALNVELEKIDARRLYERMGYSTTENWTIINEPFHHMVKSL</sequence>
<comment type="caution">
    <text evidence="4">The sequence shown here is derived from an EMBL/GenBank/DDBJ whole genome shotgun (WGS) entry which is preliminary data.</text>
</comment>
<name>A0ABR8XQT2_9BACL</name>
<gene>
    <name evidence="4" type="ORF">H9632_14600</name>
</gene>
<evidence type="ECO:0000259" key="3">
    <source>
        <dbReference type="PROSITE" id="PS51186"/>
    </source>
</evidence>
<keyword evidence="1" id="KW-0808">Transferase</keyword>
<dbReference type="Gene3D" id="3.40.630.30">
    <property type="match status" value="1"/>
</dbReference>
<evidence type="ECO:0000313" key="5">
    <source>
        <dbReference type="Proteomes" id="UP000600565"/>
    </source>
</evidence>
<proteinExistence type="predicted"/>
<evidence type="ECO:0000313" key="4">
    <source>
        <dbReference type="EMBL" id="MBD8034298.1"/>
    </source>
</evidence>
<dbReference type="InterPro" id="IPR016181">
    <property type="entry name" value="Acyl_CoA_acyltransferase"/>
</dbReference>
<dbReference type="InterPro" id="IPR050832">
    <property type="entry name" value="Bact_Acetyltransf"/>
</dbReference>
<evidence type="ECO:0000256" key="1">
    <source>
        <dbReference type="ARBA" id="ARBA00022679"/>
    </source>
</evidence>
<feature type="domain" description="N-acetyltransferase" evidence="3">
    <location>
        <begin position="3"/>
        <end position="186"/>
    </location>
</feature>